<feature type="compositionally biased region" description="Polar residues" evidence="2">
    <location>
        <begin position="172"/>
        <end position="181"/>
    </location>
</feature>
<dbReference type="Gene3D" id="3.40.50.150">
    <property type="entry name" value="Vaccinia Virus protein VP39"/>
    <property type="match status" value="1"/>
</dbReference>
<dbReference type="Pfam" id="PF08241">
    <property type="entry name" value="Methyltransf_11"/>
    <property type="match status" value="1"/>
</dbReference>
<dbReference type="SUPFAM" id="SSF53448">
    <property type="entry name" value="Nucleotide-diphospho-sugar transferases"/>
    <property type="match status" value="1"/>
</dbReference>
<dbReference type="InterPro" id="IPR029063">
    <property type="entry name" value="SAM-dependent_MTases_sf"/>
</dbReference>
<dbReference type="CDD" id="cd02440">
    <property type="entry name" value="AdoMet_MTases"/>
    <property type="match status" value="1"/>
</dbReference>
<sequence length="519" mass="56481">MTATAPMPPSQDIAGYRYGDHAPTHAHGFLMPAVTGILERLCRDRAGGMERRLFDLGCGNGSVAHALSREGWAVTGVDPSTEGIAQARAHYPDLALEVGSAYDDLAARYGQFPVVVSLEVVEHVYAPGTMRRRSSPCLSRAAWPSCRRPITATGRTSPSPSRGRWTGISPRCGTTGTSSSGPWRRLARSCARRALRRSTMSAWGASPAGALHDRDCAQAVTLAAIVLTLDEARHIARCIASLDGVADTVLVVDSHSTDETAGIARSLGATVVSHPFVNHAAQFNWALTQLPPETDWVLRVDADEYLTPGLAREIGDRLPGLGPDIAGATCCRRIAFEGRLLRHGGLHPVRVLRLFRFGRGRCEPRWMDEHITVDGGTVALDGALVDDNLNSLTWWTAKHNAYASREAVELLNLDHGFMARGNGAEINAGAQARLKRRVKERVYARLPGGLRALAYFLYRYVLRLGFLDGAAGARFHILQGFWYRYLVDAKVAEVKRHMARTGCGPVEAIRDRLEIDIGA</sequence>
<dbReference type="Gene3D" id="3.90.550.10">
    <property type="entry name" value="Spore Coat Polysaccharide Biosynthesis Protein SpsA, Chain A"/>
    <property type="match status" value="1"/>
</dbReference>
<feature type="region of interest" description="Disordered" evidence="2">
    <location>
        <begin position="149"/>
        <end position="183"/>
    </location>
</feature>
<dbReference type="Pfam" id="PF00535">
    <property type="entry name" value="Glycos_transf_2"/>
    <property type="match status" value="1"/>
</dbReference>
<dbReference type="GO" id="GO:0032259">
    <property type="term" value="P:methylation"/>
    <property type="evidence" value="ECO:0007669"/>
    <property type="project" value="UniProtKB-KW"/>
</dbReference>
<feature type="domain" description="Glycosyltransferase 2-like" evidence="3">
    <location>
        <begin position="225"/>
        <end position="333"/>
    </location>
</feature>
<dbReference type="InterPro" id="IPR001173">
    <property type="entry name" value="Glyco_trans_2-like"/>
</dbReference>
<name>A0A7S8C5F7_9HYPH</name>
<evidence type="ECO:0000313" key="6">
    <source>
        <dbReference type="Proteomes" id="UP000593594"/>
    </source>
</evidence>
<dbReference type="CDD" id="cd02511">
    <property type="entry name" value="Beta4Glucosyltransferase"/>
    <property type="match status" value="1"/>
</dbReference>
<keyword evidence="5" id="KW-0489">Methyltransferase</keyword>
<dbReference type="InterPro" id="IPR029044">
    <property type="entry name" value="Nucleotide-diphossugar_trans"/>
</dbReference>
<dbReference type="InterPro" id="IPR013216">
    <property type="entry name" value="Methyltransf_11"/>
</dbReference>
<keyword evidence="5" id="KW-0808">Transferase</keyword>
<dbReference type="PANTHER" id="PTHR43630:SF2">
    <property type="entry name" value="GLYCOSYLTRANSFERASE"/>
    <property type="match status" value="1"/>
</dbReference>
<comment type="similarity">
    <text evidence="1">Belongs to the glycosyltransferase 2 family. WaaE/KdtX subfamily.</text>
</comment>
<accession>A0A7S8C5F7</accession>
<dbReference type="AlphaFoldDB" id="A0A7S8C5F7"/>
<evidence type="ECO:0000259" key="4">
    <source>
        <dbReference type="Pfam" id="PF08241"/>
    </source>
</evidence>
<dbReference type="SUPFAM" id="SSF53335">
    <property type="entry name" value="S-adenosyl-L-methionine-dependent methyltransferases"/>
    <property type="match status" value="1"/>
</dbReference>
<dbReference type="PANTHER" id="PTHR43630">
    <property type="entry name" value="POLY-BETA-1,6-N-ACETYL-D-GLUCOSAMINE SYNTHASE"/>
    <property type="match status" value="1"/>
</dbReference>
<dbReference type="GO" id="GO:0008757">
    <property type="term" value="F:S-adenosylmethionine-dependent methyltransferase activity"/>
    <property type="evidence" value="ECO:0007669"/>
    <property type="project" value="InterPro"/>
</dbReference>
<evidence type="ECO:0000313" key="5">
    <source>
        <dbReference type="EMBL" id="QPC43671.1"/>
    </source>
</evidence>
<dbReference type="KEGG" id="kmn:HW532_13830"/>
<organism evidence="5 6">
    <name type="scientific">Kaustia mangrovi</name>
    <dbReference type="NCBI Taxonomy" id="2593653"/>
    <lineage>
        <taxon>Bacteria</taxon>
        <taxon>Pseudomonadati</taxon>
        <taxon>Pseudomonadota</taxon>
        <taxon>Alphaproteobacteria</taxon>
        <taxon>Hyphomicrobiales</taxon>
        <taxon>Parvibaculaceae</taxon>
        <taxon>Kaustia</taxon>
    </lineage>
</organism>
<evidence type="ECO:0000259" key="3">
    <source>
        <dbReference type="Pfam" id="PF00535"/>
    </source>
</evidence>
<feature type="domain" description="Methyltransferase type 11" evidence="4">
    <location>
        <begin position="55"/>
        <end position="128"/>
    </location>
</feature>
<gene>
    <name evidence="5" type="ORF">HW532_13830</name>
</gene>
<dbReference type="EMBL" id="CP058214">
    <property type="protein sequence ID" value="QPC43671.1"/>
    <property type="molecule type" value="Genomic_DNA"/>
</dbReference>
<evidence type="ECO:0000256" key="2">
    <source>
        <dbReference type="SAM" id="MobiDB-lite"/>
    </source>
</evidence>
<dbReference type="Proteomes" id="UP000593594">
    <property type="component" value="Chromosome"/>
</dbReference>
<evidence type="ECO:0000256" key="1">
    <source>
        <dbReference type="ARBA" id="ARBA00038494"/>
    </source>
</evidence>
<keyword evidence="6" id="KW-1185">Reference proteome</keyword>
<reference evidence="5 6" key="1">
    <citation type="submission" date="2020-06" db="EMBL/GenBank/DDBJ databases">
        <title>Genome sequence of 2 isolates from Red Sea Mangroves.</title>
        <authorList>
            <person name="Sefrji F."/>
            <person name="Michoud G."/>
            <person name="Merlino G."/>
            <person name="Daffonchio D."/>
        </authorList>
    </citation>
    <scope>NUCLEOTIDE SEQUENCE [LARGE SCALE GENOMIC DNA]</scope>
    <source>
        <strain evidence="5 6">R1DC25</strain>
    </source>
</reference>
<proteinExistence type="inferred from homology"/>
<protein>
    <submittedName>
        <fullName evidence="5">Methyltransferase domain-containing protein</fullName>
    </submittedName>
</protein>